<proteinExistence type="predicted"/>
<sequence>MILVVPLLALVVTLAVFEQPECWLELEVALALQGVQYHPTLLCHYHADQFHSPVPPSHQLKLGMQEQVDQLNLHWTLCEWELAWHLHLNWHQSWQKEERHQNLLRLVLVQKLCPSTSSCSWPIPASLNFQEFQWLLYLHLQYPPSHYIASQSVEIDQLLQMPLTEHHCLDL</sequence>
<dbReference type="AlphaFoldDB" id="A0A7C9B0C1"/>
<reference evidence="2" key="1">
    <citation type="journal article" date="2013" name="J. Plant Res.">
        <title>Effect of fungi and light on seed germination of three Opuntia species from semiarid lands of central Mexico.</title>
        <authorList>
            <person name="Delgado-Sanchez P."/>
            <person name="Jimenez-Bremont J.F."/>
            <person name="Guerrero-Gonzalez Mde L."/>
            <person name="Flores J."/>
        </authorList>
    </citation>
    <scope>NUCLEOTIDE SEQUENCE</scope>
    <source>
        <tissue evidence="2">Cladode</tissue>
    </source>
</reference>
<dbReference type="EMBL" id="GISG01283435">
    <property type="protein sequence ID" value="MBA4679457.1"/>
    <property type="molecule type" value="Transcribed_RNA"/>
</dbReference>
<name>A0A7C9B0C1_OPUST</name>
<reference evidence="2" key="2">
    <citation type="submission" date="2020-07" db="EMBL/GenBank/DDBJ databases">
        <authorList>
            <person name="Vera ALvarez R."/>
            <person name="Arias-Moreno D.M."/>
            <person name="Jimenez-Jacinto V."/>
            <person name="Jimenez-Bremont J.F."/>
            <person name="Swaminathan K."/>
            <person name="Moose S.P."/>
            <person name="Guerrero-Gonzalez M.L."/>
            <person name="Marino-Ramirez L."/>
            <person name="Landsman D."/>
            <person name="Rodriguez-Kessler M."/>
            <person name="Delgado-Sanchez P."/>
        </authorList>
    </citation>
    <scope>NUCLEOTIDE SEQUENCE</scope>
    <source>
        <tissue evidence="2">Cladode</tissue>
    </source>
</reference>
<keyword evidence="1" id="KW-0732">Signal</keyword>
<feature type="signal peptide" evidence="1">
    <location>
        <begin position="1"/>
        <end position="15"/>
    </location>
</feature>
<evidence type="ECO:0000313" key="2">
    <source>
        <dbReference type="EMBL" id="MBA4679457.1"/>
    </source>
</evidence>
<accession>A0A7C9B0C1</accession>
<evidence type="ECO:0000256" key="1">
    <source>
        <dbReference type="SAM" id="SignalP"/>
    </source>
</evidence>
<organism evidence="2">
    <name type="scientific">Opuntia streptacantha</name>
    <name type="common">Prickly pear cactus</name>
    <name type="synonym">Opuntia cardona</name>
    <dbReference type="NCBI Taxonomy" id="393608"/>
    <lineage>
        <taxon>Eukaryota</taxon>
        <taxon>Viridiplantae</taxon>
        <taxon>Streptophyta</taxon>
        <taxon>Embryophyta</taxon>
        <taxon>Tracheophyta</taxon>
        <taxon>Spermatophyta</taxon>
        <taxon>Magnoliopsida</taxon>
        <taxon>eudicotyledons</taxon>
        <taxon>Gunneridae</taxon>
        <taxon>Pentapetalae</taxon>
        <taxon>Caryophyllales</taxon>
        <taxon>Cactineae</taxon>
        <taxon>Cactaceae</taxon>
        <taxon>Opuntioideae</taxon>
        <taxon>Opuntia</taxon>
    </lineage>
</organism>
<feature type="chain" id="PRO_5028109710" evidence="1">
    <location>
        <begin position="16"/>
        <end position="171"/>
    </location>
</feature>
<protein>
    <submittedName>
        <fullName evidence="2">Uncharacterized protein</fullName>
    </submittedName>
</protein>